<dbReference type="InterPro" id="IPR036249">
    <property type="entry name" value="Thioredoxin-like_sf"/>
</dbReference>
<dbReference type="InterPro" id="IPR012336">
    <property type="entry name" value="Thioredoxin-like_fold"/>
</dbReference>
<dbReference type="SUPFAM" id="SSF52833">
    <property type="entry name" value="Thioredoxin-like"/>
    <property type="match status" value="1"/>
</dbReference>
<dbReference type="EMBL" id="JBBKTX010000008">
    <property type="protein sequence ID" value="MFK4752359.1"/>
    <property type="molecule type" value="Genomic_DNA"/>
</dbReference>
<dbReference type="InterPro" id="IPR005243">
    <property type="entry name" value="THIRX-like_proc"/>
</dbReference>
<comment type="caution">
    <text evidence="2">The sequence shown here is derived from an EMBL/GenBank/DDBJ whole genome shotgun (WGS) entry which is preliminary data.</text>
</comment>
<proteinExistence type="predicted"/>
<dbReference type="PANTHER" id="PTHR36450">
    <property type="entry name" value="THIOREDOXIN"/>
    <property type="match status" value="1"/>
</dbReference>
<dbReference type="RefSeq" id="WP_416205641.1">
    <property type="nucleotide sequence ID" value="NZ_JBBKTX010000008.1"/>
</dbReference>
<feature type="domain" description="Thioredoxin-like fold" evidence="1">
    <location>
        <begin position="3"/>
        <end position="77"/>
    </location>
</feature>
<dbReference type="Pfam" id="PF13192">
    <property type="entry name" value="Thioredoxin_3"/>
    <property type="match status" value="1"/>
</dbReference>
<sequence>MKTIKVLGTGCAKCKNTVQVLADSAQALGIEVKIEKIEDLPQIMAYGVMSTPAVVIDETVVHKGGVPTQDQATQWLQG</sequence>
<evidence type="ECO:0000313" key="2">
    <source>
        <dbReference type="EMBL" id="MFK4752359.1"/>
    </source>
</evidence>
<accession>A0ABW8NHB8</accession>
<evidence type="ECO:0000259" key="1">
    <source>
        <dbReference type="Pfam" id="PF13192"/>
    </source>
</evidence>
<dbReference type="Proteomes" id="UP001620597">
    <property type="component" value="Unassembled WGS sequence"/>
</dbReference>
<keyword evidence="3" id="KW-1185">Reference proteome</keyword>
<dbReference type="PIRSF" id="PIRSF037031">
    <property type="entry name" value="Redox_disulphide_2"/>
    <property type="match status" value="1"/>
</dbReference>
<dbReference type="Gene3D" id="3.40.30.10">
    <property type="entry name" value="Glutaredoxin"/>
    <property type="match status" value="1"/>
</dbReference>
<reference evidence="2 3" key="1">
    <citation type="submission" date="2024-03" db="EMBL/GenBank/DDBJ databases">
        <title>High-quality draft genome sequence of Oceanobacter sp. wDCs-4.</title>
        <authorList>
            <person name="Dong C."/>
        </authorList>
    </citation>
    <scope>NUCLEOTIDE SEQUENCE [LARGE SCALE GENOMIC DNA]</scope>
    <source>
        <strain evidence="3">wDCs-4</strain>
    </source>
</reference>
<gene>
    <name evidence="2" type="ORF">WG929_08045</name>
</gene>
<name>A0ABW8NHB8_9GAMM</name>
<dbReference type="PANTHER" id="PTHR36450:SF1">
    <property type="entry name" value="THIOREDOXIN"/>
    <property type="match status" value="1"/>
</dbReference>
<evidence type="ECO:0000313" key="3">
    <source>
        <dbReference type="Proteomes" id="UP001620597"/>
    </source>
</evidence>
<protein>
    <submittedName>
        <fullName evidence="2">Thioredoxin family protein</fullName>
    </submittedName>
</protein>
<organism evidence="2 3">
    <name type="scientific">Oceanobacter antarcticus</name>
    <dbReference type="NCBI Taxonomy" id="3133425"/>
    <lineage>
        <taxon>Bacteria</taxon>
        <taxon>Pseudomonadati</taxon>
        <taxon>Pseudomonadota</taxon>
        <taxon>Gammaproteobacteria</taxon>
        <taxon>Oceanospirillales</taxon>
        <taxon>Oceanospirillaceae</taxon>
        <taxon>Oceanobacter</taxon>
    </lineage>
</organism>
<dbReference type="NCBIfam" id="TIGR00412">
    <property type="entry name" value="redox_disulf_2"/>
    <property type="match status" value="1"/>
</dbReference>